<comment type="caution">
    <text evidence="15">The sequence shown here is derived from an EMBL/GenBank/DDBJ whole genome shotgun (WGS) entry which is preliminary data.</text>
</comment>
<feature type="active site" description="Proton donor" evidence="12">
    <location>
        <position position="103"/>
    </location>
</feature>
<evidence type="ECO:0000256" key="10">
    <source>
        <dbReference type="ARBA" id="ARBA00048802"/>
    </source>
</evidence>
<evidence type="ECO:0000313" key="15">
    <source>
        <dbReference type="EMBL" id="KKS86612.1"/>
    </source>
</evidence>
<keyword evidence="2" id="KW-0820">tRNA-binding</keyword>
<dbReference type="SUPFAM" id="SSF51395">
    <property type="entry name" value="FMN-linked oxidoreductases"/>
    <property type="match status" value="1"/>
</dbReference>
<feature type="domain" description="DUS-like FMN-binding" evidence="14">
    <location>
        <begin position="15"/>
        <end position="190"/>
    </location>
</feature>
<feature type="binding site" evidence="13">
    <location>
        <position position="73"/>
    </location>
    <ligand>
        <name>FMN</name>
        <dbReference type="ChEBI" id="CHEBI:58210"/>
    </ligand>
</feature>
<organism evidence="15 16">
    <name type="scientific">Candidatus Gottesmanbacteria bacterium GW2011_GWB1_43_11</name>
    <dbReference type="NCBI Taxonomy" id="1618446"/>
    <lineage>
        <taxon>Bacteria</taxon>
        <taxon>Candidatus Gottesmaniibacteriota</taxon>
    </lineage>
</organism>
<evidence type="ECO:0000256" key="12">
    <source>
        <dbReference type="PIRSR" id="PIRSR006621-1"/>
    </source>
</evidence>
<keyword evidence="13" id="KW-0547">Nucleotide-binding</keyword>
<dbReference type="AlphaFoldDB" id="A0A0G1CM97"/>
<comment type="cofactor">
    <cofactor evidence="11 13">
        <name>FMN</name>
        <dbReference type="ChEBI" id="CHEBI:58210"/>
    </cofactor>
</comment>
<evidence type="ECO:0000313" key="16">
    <source>
        <dbReference type="Proteomes" id="UP000034050"/>
    </source>
</evidence>
<evidence type="ECO:0000256" key="8">
    <source>
        <dbReference type="ARBA" id="ARBA00023002"/>
    </source>
</evidence>
<comment type="function">
    <text evidence="1 11">Catalyzes the synthesis of 5,6-dihydrouridine (D), a modified base found in the D-loop of most tRNAs, via the reduction of the C5-C6 double bond in target uridines.</text>
</comment>
<dbReference type="PANTHER" id="PTHR45846">
    <property type="entry name" value="TRNA-DIHYDROURIDINE(47) SYNTHASE [NAD(P)(+)]-LIKE"/>
    <property type="match status" value="1"/>
</dbReference>
<reference evidence="15 16" key="1">
    <citation type="journal article" date="2015" name="Nature">
        <title>rRNA introns, odd ribosomes, and small enigmatic genomes across a large radiation of phyla.</title>
        <authorList>
            <person name="Brown C.T."/>
            <person name="Hug L.A."/>
            <person name="Thomas B.C."/>
            <person name="Sharon I."/>
            <person name="Castelle C.J."/>
            <person name="Singh A."/>
            <person name="Wilkins M.J."/>
            <person name="Williams K.H."/>
            <person name="Banfield J.F."/>
        </authorList>
    </citation>
    <scope>NUCLEOTIDE SEQUENCE [LARGE SCALE GENOMIC DNA]</scope>
</reference>
<dbReference type="GO" id="GO:0050660">
    <property type="term" value="F:flavin adenine dinucleotide binding"/>
    <property type="evidence" value="ECO:0007669"/>
    <property type="project" value="InterPro"/>
</dbReference>
<gene>
    <name evidence="15" type="ORF">UV61_C0008G0065</name>
</gene>
<dbReference type="InterPro" id="IPR001269">
    <property type="entry name" value="DUS_fam"/>
</dbReference>
<dbReference type="Proteomes" id="UP000034050">
    <property type="component" value="Unassembled WGS sequence"/>
</dbReference>
<keyword evidence="7" id="KW-0694">RNA-binding</keyword>
<feature type="domain" description="DUS-like FMN-binding" evidence="14">
    <location>
        <begin position="215"/>
        <end position="333"/>
    </location>
</feature>
<dbReference type="Gene3D" id="3.20.20.70">
    <property type="entry name" value="Aldolase class I"/>
    <property type="match status" value="1"/>
</dbReference>
<keyword evidence="4 11" id="KW-0288">FMN</keyword>
<comment type="catalytic activity">
    <reaction evidence="10">
        <text>a 5,6-dihydrouridine in tRNA + NAD(+) = a uridine in tRNA + NADH + H(+)</text>
        <dbReference type="Rhea" id="RHEA:54452"/>
        <dbReference type="Rhea" id="RHEA-COMP:13339"/>
        <dbReference type="Rhea" id="RHEA-COMP:13887"/>
        <dbReference type="ChEBI" id="CHEBI:15378"/>
        <dbReference type="ChEBI" id="CHEBI:57540"/>
        <dbReference type="ChEBI" id="CHEBI:57945"/>
        <dbReference type="ChEBI" id="CHEBI:65315"/>
        <dbReference type="ChEBI" id="CHEBI:74443"/>
    </reaction>
</comment>
<feature type="binding site" evidence="13">
    <location>
        <position position="171"/>
    </location>
    <ligand>
        <name>FMN</name>
        <dbReference type="ChEBI" id="CHEBI:58210"/>
    </ligand>
</feature>
<accession>A0A0G1CM97</accession>
<dbReference type="Pfam" id="PF01207">
    <property type="entry name" value="Dus"/>
    <property type="match status" value="2"/>
</dbReference>
<name>A0A0G1CM97_9BACT</name>
<dbReference type="GO" id="GO:0000049">
    <property type="term" value="F:tRNA binding"/>
    <property type="evidence" value="ECO:0007669"/>
    <property type="project" value="UniProtKB-KW"/>
</dbReference>
<sequence>MPNFWKKLPKPFFALAPMEEVTDTVFRQVIADLGKPDVFFTEFVNVDGLCSKGREKVIHRLQFSAKEQPIVAQIWGLMPENFYQIAKELVGMGFAGIDINMGCPEKNVIKKGACAALIENRSLAAEIITATKKGANGLPVSIKTRIGYNSIVTDDWIGFLLKQKLDALTIHGRTVREMSDVNAHWDEIGKAVKMRDELQQVHIGSDTTSTSDVKKVQTLIIGNGDVKDRADGLRKAKQYEVDGVMIGRAIFKNLWVFNSKNPNPEVSVGERLDLLLKHTRLFDTTWGNKKYFGILKKFYKIYCQGFPGASSLREKLMRAQSVAEVEEVVNEFKNNS</sequence>
<keyword evidence="5 11" id="KW-0819">tRNA processing</keyword>
<keyword evidence="8 11" id="KW-0560">Oxidoreductase</keyword>
<protein>
    <recommendedName>
        <fullName evidence="11">tRNA-dihydrouridine synthase</fullName>
        <ecNumber evidence="11">1.3.1.-</ecNumber>
    </recommendedName>
</protein>
<dbReference type="PANTHER" id="PTHR45846:SF1">
    <property type="entry name" value="TRNA-DIHYDROURIDINE(47) SYNTHASE [NAD(P)(+)]-LIKE"/>
    <property type="match status" value="1"/>
</dbReference>
<keyword evidence="6" id="KW-0521">NADP</keyword>
<dbReference type="Gene3D" id="1.10.1200.80">
    <property type="entry name" value="Putative flavin oxidoreducatase, domain 2"/>
    <property type="match status" value="1"/>
</dbReference>
<evidence type="ECO:0000256" key="9">
    <source>
        <dbReference type="ARBA" id="ARBA00048205"/>
    </source>
</evidence>
<evidence type="ECO:0000256" key="1">
    <source>
        <dbReference type="ARBA" id="ARBA00002790"/>
    </source>
</evidence>
<keyword evidence="3 11" id="KW-0285">Flavoprotein</keyword>
<feature type="binding site" evidence="13">
    <location>
        <position position="143"/>
    </location>
    <ligand>
        <name>FMN</name>
        <dbReference type="ChEBI" id="CHEBI:58210"/>
    </ligand>
</feature>
<feature type="binding site" evidence="13">
    <location>
        <begin position="247"/>
        <end position="248"/>
    </location>
    <ligand>
        <name>FMN</name>
        <dbReference type="ChEBI" id="CHEBI:58210"/>
    </ligand>
</feature>
<evidence type="ECO:0000256" key="5">
    <source>
        <dbReference type="ARBA" id="ARBA00022694"/>
    </source>
</evidence>
<evidence type="ECO:0000256" key="6">
    <source>
        <dbReference type="ARBA" id="ARBA00022857"/>
    </source>
</evidence>
<dbReference type="EC" id="1.3.1.-" evidence="11"/>
<evidence type="ECO:0000259" key="14">
    <source>
        <dbReference type="Pfam" id="PF01207"/>
    </source>
</evidence>
<evidence type="ECO:0000256" key="7">
    <source>
        <dbReference type="ARBA" id="ARBA00022884"/>
    </source>
</evidence>
<dbReference type="PIRSF" id="PIRSF006621">
    <property type="entry name" value="Dus"/>
    <property type="match status" value="1"/>
</dbReference>
<evidence type="ECO:0000256" key="11">
    <source>
        <dbReference type="PIRNR" id="PIRNR006621"/>
    </source>
</evidence>
<dbReference type="InterPro" id="IPR024036">
    <property type="entry name" value="tRNA-dHydroUridine_Synthase_C"/>
</dbReference>
<evidence type="ECO:0000256" key="4">
    <source>
        <dbReference type="ARBA" id="ARBA00022643"/>
    </source>
</evidence>
<dbReference type="InterPro" id="IPR035587">
    <property type="entry name" value="DUS-like_FMN-bd"/>
</dbReference>
<evidence type="ECO:0000256" key="13">
    <source>
        <dbReference type="PIRSR" id="PIRSR006621-2"/>
    </source>
</evidence>
<dbReference type="PATRIC" id="fig|1618446.3.peg.931"/>
<dbReference type="InterPro" id="IPR013785">
    <property type="entry name" value="Aldolase_TIM"/>
</dbReference>
<evidence type="ECO:0000256" key="2">
    <source>
        <dbReference type="ARBA" id="ARBA00022555"/>
    </source>
</evidence>
<comment type="catalytic activity">
    <reaction evidence="9">
        <text>a 5,6-dihydrouridine in tRNA + NADP(+) = a uridine in tRNA + NADPH + H(+)</text>
        <dbReference type="Rhea" id="RHEA:23624"/>
        <dbReference type="Rhea" id="RHEA-COMP:13339"/>
        <dbReference type="Rhea" id="RHEA-COMP:13887"/>
        <dbReference type="ChEBI" id="CHEBI:15378"/>
        <dbReference type="ChEBI" id="CHEBI:57783"/>
        <dbReference type="ChEBI" id="CHEBI:58349"/>
        <dbReference type="ChEBI" id="CHEBI:65315"/>
        <dbReference type="ChEBI" id="CHEBI:74443"/>
    </reaction>
</comment>
<dbReference type="CDD" id="cd02801">
    <property type="entry name" value="DUS_like_FMN"/>
    <property type="match status" value="1"/>
</dbReference>
<dbReference type="GO" id="GO:0017150">
    <property type="term" value="F:tRNA dihydrouridine synthase activity"/>
    <property type="evidence" value="ECO:0007669"/>
    <property type="project" value="InterPro"/>
</dbReference>
<evidence type="ECO:0000256" key="3">
    <source>
        <dbReference type="ARBA" id="ARBA00022630"/>
    </source>
</evidence>
<dbReference type="STRING" id="1618446.UV61_C0008G0065"/>
<proteinExistence type="inferred from homology"/>
<dbReference type="EMBL" id="LCFD01000008">
    <property type="protein sequence ID" value="KKS86612.1"/>
    <property type="molecule type" value="Genomic_DNA"/>
</dbReference>
<comment type="similarity">
    <text evidence="11">Belongs to the dus family.</text>
</comment>